<keyword evidence="4" id="KW-1185">Reference proteome</keyword>
<dbReference type="Gene3D" id="3.90.320.10">
    <property type="match status" value="1"/>
</dbReference>
<evidence type="ECO:0000313" key="3">
    <source>
        <dbReference type="EMBL" id="GBN23138.1"/>
    </source>
</evidence>
<feature type="domain" description="YqaJ viral recombinase" evidence="1">
    <location>
        <begin position="359"/>
        <end position="472"/>
    </location>
</feature>
<accession>A0A4Y2M7Q6</accession>
<dbReference type="PANTHER" id="PTHR46609">
    <property type="entry name" value="EXONUCLEASE, PHAGE-TYPE/RECB, C-TERMINAL DOMAIN-CONTAINING PROTEIN"/>
    <property type="match status" value="1"/>
</dbReference>
<organism evidence="3 4">
    <name type="scientific">Araneus ventricosus</name>
    <name type="common">Orbweaver spider</name>
    <name type="synonym">Epeira ventricosa</name>
    <dbReference type="NCBI Taxonomy" id="182803"/>
    <lineage>
        <taxon>Eukaryota</taxon>
        <taxon>Metazoa</taxon>
        <taxon>Ecdysozoa</taxon>
        <taxon>Arthropoda</taxon>
        <taxon>Chelicerata</taxon>
        <taxon>Arachnida</taxon>
        <taxon>Araneae</taxon>
        <taxon>Araneomorphae</taxon>
        <taxon>Entelegynae</taxon>
        <taxon>Araneoidea</taxon>
        <taxon>Araneidae</taxon>
        <taxon>Araneus</taxon>
    </lineage>
</organism>
<feature type="domain" description="Mutator-like transposase" evidence="2">
    <location>
        <begin position="1"/>
        <end position="266"/>
    </location>
</feature>
<dbReference type="InterPro" id="IPR011604">
    <property type="entry name" value="PDDEXK-like_dom_sf"/>
</dbReference>
<dbReference type="InterPro" id="IPR019080">
    <property type="entry name" value="YqaJ_viral_recombinase"/>
</dbReference>
<evidence type="ECO:0000313" key="4">
    <source>
        <dbReference type="Proteomes" id="UP000499080"/>
    </source>
</evidence>
<dbReference type="EMBL" id="BGPR01203098">
    <property type="protein sequence ID" value="GBN23138.1"/>
    <property type="molecule type" value="Genomic_DNA"/>
</dbReference>
<comment type="caution">
    <text evidence="3">The sequence shown here is derived from an EMBL/GenBank/DDBJ whole genome shotgun (WGS) entry which is preliminary data.</text>
</comment>
<dbReference type="InterPro" id="IPR049012">
    <property type="entry name" value="Mutator_transp_dom"/>
</dbReference>
<name>A0A4Y2M7Q6_ARAVE</name>
<dbReference type="GO" id="GO:0006281">
    <property type="term" value="P:DNA repair"/>
    <property type="evidence" value="ECO:0007669"/>
    <property type="project" value="UniProtKB-ARBA"/>
</dbReference>
<dbReference type="CDD" id="cd22343">
    <property type="entry name" value="PDDEXK_lambda_exonuclease-like"/>
    <property type="match status" value="1"/>
</dbReference>
<dbReference type="Pfam" id="PF09588">
    <property type="entry name" value="YqaJ"/>
    <property type="match status" value="1"/>
</dbReference>
<reference evidence="3 4" key="1">
    <citation type="journal article" date="2019" name="Sci. Rep.">
        <title>Orb-weaving spider Araneus ventricosus genome elucidates the spidroin gene catalogue.</title>
        <authorList>
            <person name="Kono N."/>
            <person name="Nakamura H."/>
            <person name="Ohtoshi R."/>
            <person name="Moran D.A.P."/>
            <person name="Shinohara A."/>
            <person name="Yoshida Y."/>
            <person name="Fujiwara M."/>
            <person name="Mori M."/>
            <person name="Tomita M."/>
            <person name="Arakawa K."/>
        </authorList>
    </citation>
    <scope>NUCLEOTIDE SEQUENCE [LARGE SCALE GENOMIC DNA]</scope>
</reference>
<dbReference type="Pfam" id="PF20700">
    <property type="entry name" value="Mutator"/>
    <property type="match status" value="1"/>
</dbReference>
<dbReference type="OrthoDB" id="6502622at2759"/>
<proteinExistence type="predicted"/>
<dbReference type="InterPro" id="IPR051703">
    <property type="entry name" value="NF-kappa-B_Signaling_Reg"/>
</dbReference>
<dbReference type="Proteomes" id="UP000499080">
    <property type="component" value="Unassembled WGS sequence"/>
</dbReference>
<dbReference type="SUPFAM" id="SSF52980">
    <property type="entry name" value="Restriction endonuclease-like"/>
    <property type="match status" value="1"/>
</dbReference>
<dbReference type="AlphaFoldDB" id="A0A4Y2M7Q6"/>
<evidence type="ECO:0000259" key="1">
    <source>
        <dbReference type="Pfam" id="PF09588"/>
    </source>
</evidence>
<dbReference type="InterPro" id="IPR011335">
    <property type="entry name" value="Restrct_endonuc-II-like"/>
</dbReference>
<protein>
    <submittedName>
        <fullName evidence="3">Uncharacterized protein</fullName>
    </submittedName>
</protein>
<sequence>MNVQYMSKEKFACSEKIASGIVDNCAQEKMLEAINEEKRLAQIRGDVDADGFHCITVIVDGGWCKRRYGHGYNASSEVSVIIGMLTQKSLFIGVRNKVCLICLSISKGRTKERKHACWKNWNGPSTAMESDAIVEGLLYLESTHGIRCTRMIGVGDSNTIIKCKERVSYGGRILKVECANHAVRRYGRALQKIQVNAARFKGVEGIRGRKILKQRMMRLIKGARNVIKVNSVKNHNEPQKKVVLNLIEGLRNVPNHVFGEHNKCKETCKRKKLEPDEIVHPLMRSSGLLHATDSEIGRILVACSNTLIWNATNNPAKNYMSQVCKVSGGKRIDFSKSSGFNHRSTIAVLAFQSPAQQWNNVSTLAIKYGLANEGNALKQYEEEHCIQVQSCGLFVHPNKPFLCSSPDGLIGDDGVLEIKCPYSGRFSTNLAEFITNGKYKFGLKISNKGEIYLPESHKFYYQIQGQLFISNRKWCDLYVWCEKDTFLLRIYRNEQFWTNLLPKLENFYMQCVLPEIIDGRSPRNLPIREPLLVKKKYEKEEEIDGK</sequence>
<dbReference type="PANTHER" id="PTHR46609:SF8">
    <property type="entry name" value="YQAJ VIRAL RECOMBINASE DOMAIN-CONTAINING PROTEIN"/>
    <property type="match status" value="1"/>
</dbReference>
<gene>
    <name evidence="3" type="ORF">AVEN_183894_1</name>
</gene>
<evidence type="ECO:0000259" key="2">
    <source>
        <dbReference type="Pfam" id="PF20700"/>
    </source>
</evidence>